<name>A0AAJ0B7G8_9PEZI</name>
<evidence type="ECO:0008006" key="4">
    <source>
        <dbReference type="Google" id="ProtNLM"/>
    </source>
</evidence>
<dbReference type="EMBL" id="MU839840">
    <property type="protein sequence ID" value="KAK1752149.1"/>
    <property type="molecule type" value="Genomic_DNA"/>
</dbReference>
<accession>A0AAJ0B7G8</accession>
<evidence type="ECO:0000313" key="3">
    <source>
        <dbReference type="Proteomes" id="UP001239445"/>
    </source>
</evidence>
<organism evidence="2 3">
    <name type="scientific">Echria macrotheca</name>
    <dbReference type="NCBI Taxonomy" id="438768"/>
    <lineage>
        <taxon>Eukaryota</taxon>
        <taxon>Fungi</taxon>
        <taxon>Dikarya</taxon>
        <taxon>Ascomycota</taxon>
        <taxon>Pezizomycotina</taxon>
        <taxon>Sordariomycetes</taxon>
        <taxon>Sordariomycetidae</taxon>
        <taxon>Sordariales</taxon>
        <taxon>Schizotheciaceae</taxon>
        <taxon>Echria</taxon>
    </lineage>
</organism>
<reference evidence="2" key="1">
    <citation type="submission" date="2023-06" db="EMBL/GenBank/DDBJ databases">
        <title>Genome-scale phylogeny and comparative genomics of the fungal order Sordariales.</title>
        <authorList>
            <consortium name="Lawrence Berkeley National Laboratory"/>
            <person name="Hensen N."/>
            <person name="Bonometti L."/>
            <person name="Westerberg I."/>
            <person name="Brannstrom I.O."/>
            <person name="Guillou S."/>
            <person name="Cros-Aarteil S."/>
            <person name="Calhoun S."/>
            <person name="Haridas S."/>
            <person name="Kuo A."/>
            <person name="Mondo S."/>
            <person name="Pangilinan J."/>
            <person name="Riley R."/>
            <person name="Labutti K."/>
            <person name="Andreopoulos B."/>
            <person name="Lipzen A."/>
            <person name="Chen C."/>
            <person name="Yanf M."/>
            <person name="Daum C."/>
            <person name="Ng V."/>
            <person name="Clum A."/>
            <person name="Steindorff A."/>
            <person name="Ohm R."/>
            <person name="Martin F."/>
            <person name="Silar P."/>
            <person name="Natvig D."/>
            <person name="Lalanne C."/>
            <person name="Gautier V."/>
            <person name="Ament-Velasquez S.L."/>
            <person name="Kruys A."/>
            <person name="Hutchinson M.I."/>
            <person name="Powell A.J."/>
            <person name="Barry K."/>
            <person name="Miller A.N."/>
            <person name="Grigoriev I.V."/>
            <person name="Debuchy R."/>
            <person name="Gladieux P."/>
            <person name="Thoren M.H."/>
            <person name="Johannesson H."/>
        </authorList>
    </citation>
    <scope>NUCLEOTIDE SEQUENCE</scope>
    <source>
        <strain evidence="2">PSN4</strain>
    </source>
</reference>
<sequence length="111" mass="11832">MLREAAVYMAGRFAAKEAAIKAHPHRRLTFHDVIVRRMEELRSEEGGVGVDAREDKQESRLGSGPPVVLVRGEGAEGLDQVALVSISHDGDYATAVCLGFDPARMGSGTAG</sequence>
<evidence type="ECO:0000313" key="2">
    <source>
        <dbReference type="EMBL" id="KAK1752149.1"/>
    </source>
</evidence>
<dbReference type="AlphaFoldDB" id="A0AAJ0B7G8"/>
<dbReference type="Proteomes" id="UP001239445">
    <property type="component" value="Unassembled WGS sequence"/>
</dbReference>
<dbReference type="GO" id="GO:0000287">
    <property type="term" value="F:magnesium ion binding"/>
    <property type="evidence" value="ECO:0007669"/>
    <property type="project" value="InterPro"/>
</dbReference>
<protein>
    <recommendedName>
        <fullName evidence="4">4'-phosphopantetheinyl transferase domain-containing protein</fullName>
    </recommendedName>
</protein>
<keyword evidence="3" id="KW-1185">Reference proteome</keyword>
<comment type="caution">
    <text evidence="2">The sequence shown here is derived from an EMBL/GenBank/DDBJ whole genome shotgun (WGS) entry which is preliminary data.</text>
</comment>
<dbReference type="Gene3D" id="3.90.470.20">
    <property type="entry name" value="4'-phosphopantetheinyl transferase domain"/>
    <property type="match status" value="1"/>
</dbReference>
<proteinExistence type="predicted"/>
<evidence type="ECO:0000256" key="1">
    <source>
        <dbReference type="SAM" id="MobiDB-lite"/>
    </source>
</evidence>
<feature type="region of interest" description="Disordered" evidence="1">
    <location>
        <begin position="44"/>
        <end position="67"/>
    </location>
</feature>
<dbReference type="InterPro" id="IPR037143">
    <property type="entry name" value="4-PPantetheinyl_Trfase_dom_sf"/>
</dbReference>
<gene>
    <name evidence="2" type="ORF">QBC47DRAFT_389884</name>
</gene>
<dbReference type="GO" id="GO:0008897">
    <property type="term" value="F:holo-[acyl-carrier-protein] synthase activity"/>
    <property type="evidence" value="ECO:0007669"/>
    <property type="project" value="InterPro"/>
</dbReference>
<feature type="compositionally biased region" description="Basic and acidic residues" evidence="1">
    <location>
        <begin position="44"/>
        <end position="59"/>
    </location>
</feature>
<dbReference type="SUPFAM" id="SSF56214">
    <property type="entry name" value="4'-phosphopantetheinyl transferase"/>
    <property type="match status" value="1"/>
</dbReference>